<feature type="transmembrane region" description="Helical" evidence="12">
    <location>
        <begin position="677"/>
        <end position="701"/>
    </location>
</feature>
<dbReference type="Proteomes" id="UP000504607">
    <property type="component" value="Chromosome 1"/>
</dbReference>
<dbReference type="RefSeq" id="XP_010923337.1">
    <property type="nucleotide sequence ID" value="XM_010925035.3"/>
</dbReference>
<evidence type="ECO:0000256" key="8">
    <source>
        <dbReference type="ARBA" id="ARBA00022989"/>
    </source>
</evidence>
<proteinExistence type="inferred from homology"/>
<accession>A0A6I9RBX1</accession>
<dbReference type="CDD" id="cd18578">
    <property type="entry name" value="ABC_6TM_Pgp_ABCB1_D2_like"/>
    <property type="match status" value="1"/>
</dbReference>
<dbReference type="Gene3D" id="3.40.50.300">
    <property type="entry name" value="P-loop containing nucleotide triphosphate hydrolases"/>
    <property type="match status" value="2"/>
</dbReference>
<dbReference type="AlphaFoldDB" id="A0A6I9RBX1"/>
<sequence>MLFSFADGLDVALMAVGTAAAVANGLSMPLMTFIFGTLVNAFGHADAGDVVHRVSKVSLKFVYLAAGSGIASILQVSCWVVTGERQAARIRSLYLKTILRQEIAFFDKETTTGEVVWRMSGDTILIQNAIGEKVGKFMQLISTFFGGFIIAFTKGWLLSLVMLSSIPPIIIAGAIMSYLISKLSNRGQAAYAEAGSVVEQTVGSIRTVVSFNGEKQAIRMYNKLIRTAYRSAVQEGAAAGLGMGTVLMILFCSYGLAIWYGSKLIIEEGYSGGVVVTVMLAIMTGGMCLGQASPSVNAFAAGQAAGYKMFEAIKRKPEIDAYDMSGIMLEDIRGDIELKDVYFSYPTRPDHLIFDGFSLYVPSSTTMAIVGESGSGKSTVISLVERFYDPQAGEVLIDGINLKKLRLRWIRGKIGLVSQEPVLFTTTIRENIMYGKENATLEEINRASELANAANFIDKMPNGLDTMVGEHGTQLSGGQKQRIAIARAILKDPKILLLDEATSALDAESERIVQGALNRIMLERTTIIVAHRLSTVRNADTISVVHGGKIVEQGSHADLITYPDGAYSQLIHLQEIHQEAEAPSRELERLGSSISATKSMRKSESQRLSLKRSMSLGSSSRRSSRHSFTIAFGLPGSLDIQDSDSLGDGTTERELGDSEVRRQVPLKRLIYLNKPEMPVLLLGSIASAVQGVIFPVFGLLISSAIKIFYEPPHELRKDSRFWTLMFVVLGIISLIIVPIQYFLFGIAGGKLVERVRSLSFEQVVHQEISWFDEPPNSSGAIGARLSADASTVRSLVGDNLALLVQNSSTVITGFIIALVANWKLTLVIILVIPLVGLQAYAQIKFLKGFSADAKVMYEEASQVASDAVGSIRTVASFCAEERVMDTYRRKCAAPIRQGIRQGIISGLGYGFSFVMLYCTYALCFYVGARFVHDGKATFNEVFRVFFALTMATIGVSQTSALGTDSTKAKDSAASIFAILDRTSKIDSSSDEGMVLADVRGNIEFQHVIFRYPSRPDVQIFSDLCLSIPSGKTVALVGESGSGKSTVIALLERFYDPDSGRVLLDGADIQRFRVSWLRQQMGLVSQEPALFHDTIRANIAYGKQEEASEEEIVAAADAANAHQFVSGLPQGYNTSVGEKGVQLSGGQKQRVAIARAIIKNPKILLLDEATSALDAESEHAVQEALDRVMISRSTIVVAHRLSTIKGADMIAVLKNGVIVEKGRHEALMELENGVYASLLALHMNAA</sequence>
<dbReference type="GO" id="GO:0005886">
    <property type="term" value="C:plasma membrane"/>
    <property type="evidence" value="ECO:0007669"/>
    <property type="project" value="UniProtKB-SubCell"/>
</dbReference>
<feature type="transmembrane region" description="Helical" evidence="12">
    <location>
        <begin position="906"/>
        <end position="928"/>
    </location>
</feature>
<evidence type="ECO:0000256" key="4">
    <source>
        <dbReference type="ARBA" id="ARBA00022692"/>
    </source>
</evidence>
<evidence type="ECO:0000256" key="7">
    <source>
        <dbReference type="ARBA" id="ARBA00022840"/>
    </source>
</evidence>
<dbReference type="Pfam" id="PF00664">
    <property type="entry name" value="ABC_membrane"/>
    <property type="match status" value="2"/>
</dbReference>
<dbReference type="PROSITE" id="PS50893">
    <property type="entry name" value="ABC_TRANSPORTER_2"/>
    <property type="match status" value="2"/>
</dbReference>
<keyword evidence="15" id="KW-1185">Reference proteome</keyword>
<keyword evidence="5" id="KW-0677">Repeat</keyword>
<dbReference type="InterPro" id="IPR039421">
    <property type="entry name" value="Type_1_exporter"/>
</dbReference>
<comment type="subcellular location">
    <subcellularLocation>
        <location evidence="1">Cell membrane</location>
        <topology evidence="1">Multi-pass membrane protein</topology>
    </subcellularLocation>
</comment>
<feature type="transmembrane region" description="Helical" evidence="12">
    <location>
        <begin position="158"/>
        <end position="180"/>
    </location>
</feature>
<organism evidence="15 16">
    <name type="scientific">Elaeis guineensis var. tenera</name>
    <name type="common">Oil palm</name>
    <dbReference type="NCBI Taxonomy" id="51953"/>
    <lineage>
        <taxon>Eukaryota</taxon>
        <taxon>Viridiplantae</taxon>
        <taxon>Streptophyta</taxon>
        <taxon>Embryophyta</taxon>
        <taxon>Tracheophyta</taxon>
        <taxon>Spermatophyta</taxon>
        <taxon>Magnoliopsida</taxon>
        <taxon>Liliopsida</taxon>
        <taxon>Arecaceae</taxon>
        <taxon>Arecoideae</taxon>
        <taxon>Cocoseae</taxon>
        <taxon>Elaeidinae</taxon>
        <taxon>Elaeis</taxon>
    </lineage>
</organism>
<feature type="domain" description="ABC transporter" evidence="13">
    <location>
        <begin position="336"/>
        <end position="572"/>
    </location>
</feature>
<feature type="transmembrane region" description="Helical" evidence="12">
    <location>
        <begin position="826"/>
        <end position="846"/>
    </location>
</feature>
<dbReference type="PROSITE" id="PS50929">
    <property type="entry name" value="ABC_TM1F"/>
    <property type="match status" value="2"/>
</dbReference>
<name>A0A6I9RBX1_ELAGV</name>
<feature type="domain" description="ABC transmembrane type-1" evidence="14">
    <location>
        <begin position="15"/>
        <end position="301"/>
    </location>
</feature>
<dbReference type="SMART" id="SM00382">
    <property type="entry name" value="AAA"/>
    <property type="match status" value="2"/>
</dbReference>
<comment type="similarity">
    <text evidence="2">Belongs to the ABC transporter superfamily. ABCB family. Multidrug resistance exporter (TC 3.A.1.201) subfamily.</text>
</comment>
<dbReference type="KEGG" id="egu:105046444"/>
<dbReference type="PANTHER" id="PTHR24222:SF57">
    <property type="entry name" value="ABC TRANSMEMBRANE TYPE-1 DOMAIN-CONTAINING PROTEIN"/>
    <property type="match status" value="1"/>
</dbReference>
<dbReference type="FunCoup" id="A0A6I9RBX1">
    <property type="interactions" value="910"/>
</dbReference>
<dbReference type="PROSITE" id="PS00211">
    <property type="entry name" value="ABC_TRANSPORTER_1"/>
    <property type="match status" value="2"/>
</dbReference>
<evidence type="ECO:0000256" key="11">
    <source>
        <dbReference type="SAM" id="MobiDB-lite"/>
    </source>
</evidence>
<dbReference type="OrthoDB" id="6500128at2759"/>
<feature type="transmembrane region" description="Helical" evidence="12">
    <location>
        <begin position="134"/>
        <end position="152"/>
    </location>
</feature>
<reference evidence="16" key="1">
    <citation type="submission" date="2025-08" db="UniProtKB">
        <authorList>
            <consortium name="RefSeq"/>
        </authorList>
    </citation>
    <scope>IDENTIFICATION</scope>
</reference>
<evidence type="ECO:0000259" key="14">
    <source>
        <dbReference type="PROSITE" id="PS50929"/>
    </source>
</evidence>
<keyword evidence="7" id="KW-0067">ATP-binding</keyword>
<evidence type="ECO:0000256" key="9">
    <source>
        <dbReference type="ARBA" id="ARBA00023136"/>
    </source>
</evidence>
<keyword evidence="3" id="KW-0813">Transport</keyword>
<dbReference type="InterPro" id="IPR027417">
    <property type="entry name" value="P-loop_NTPase"/>
</dbReference>
<evidence type="ECO:0000256" key="3">
    <source>
        <dbReference type="ARBA" id="ARBA00022448"/>
    </source>
</evidence>
<dbReference type="PANTHER" id="PTHR24222">
    <property type="entry name" value="ABC TRANSPORTER B FAMILY"/>
    <property type="match status" value="1"/>
</dbReference>
<dbReference type="InterPro" id="IPR003439">
    <property type="entry name" value="ABC_transporter-like_ATP-bd"/>
</dbReference>
<dbReference type="FunFam" id="3.40.50.300:FF:000066">
    <property type="entry name" value="ABC transporter B family member 1"/>
    <property type="match status" value="2"/>
</dbReference>
<dbReference type="Gene3D" id="1.20.1560.10">
    <property type="entry name" value="ABC transporter type 1, transmembrane domain"/>
    <property type="match status" value="1"/>
</dbReference>
<evidence type="ECO:0000259" key="13">
    <source>
        <dbReference type="PROSITE" id="PS50893"/>
    </source>
</evidence>
<feature type="transmembrane region" description="Helical" evidence="12">
    <location>
        <begin position="236"/>
        <end position="257"/>
    </location>
</feature>
<evidence type="ECO:0000256" key="1">
    <source>
        <dbReference type="ARBA" id="ARBA00004651"/>
    </source>
</evidence>
<dbReference type="InterPro" id="IPR036640">
    <property type="entry name" value="ABC1_TM_sf"/>
</dbReference>
<feature type="domain" description="ABC transporter" evidence="13">
    <location>
        <begin position="1002"/>
        <end position="1239"/>
    </location>
</feature>
<evidence type="ECO:0000256" key="10">
    <source>
        <dbReference type="ARBA" id="ARBA00023180"/>
    </source>
</evidence>
<dbReference type="GO" id="GO:0016887">
    <property type="term" value="F:ATP hydrolysis activity"/>
    <property type="evidence" value="ECO:0007669"/>
    <property type="project" value="InterPro"/>
</dbReference>
<feature type="domain" description="ABC transmembrane type-1" evidence="14">
    <location>
        <begin position="681"/>
        <end position="967"/>
    </location>
</feature>
<dbReference type="FunFam" id="1.20.1560.10:FF:000360">
    <property type="entry name" value="Os01g0533900 protein"/>
    <property type="match status" value="1"/>
</dbReference>
<protein>
    <submittedName>
        <fullName evidence="16">ABC transporter B family member 11-like</fullName>
    </submittedName>
</protein>
<keyword evidence="4 12" id="KW-0812">Transmembrane</keyword>
<gene>
    <name evidence="16" type="primary">LOC105046444</name>
</gene>
<dbReference type="FunFam" id="1.20.1560.10:FF:000025">
    <property type="entry name" value="ABC transporter B family member 9"/>
    <property type="match status" value="1"/>
</dbReference>
<dbReference type="InterPro" id="IPR003593">
    <property type="entry name" value="AAA+_ATPase"/>
</dbReference>
<dbReference type="CDD" id="cd03249">
    <property type="entry name" value="ABC_MTABC3_MDL1_MDL2"/>
    <property type="match status" value="2"/>
</dbReference>
<evidence type="ECO:0000256" key="12">
    <source>
        <dbReference type="SAM" id="Phobius"/>
    </source>
</evidence>
<dbReference type="CDD" id="cd18577">
    <property type="entry name" value="ABC_6TM_Pgp_ABCB1_D1_like"/>
    <property type="match status" value="1"/>
</dbReference>
<dbReference type="GO" id="GO:0140359">
    <property type="term" value="F:ABC-type transporter activity"/>
    <property type="evidence" value="ECO:0007669"/>
    <property type="project" value="InterPro"/>
</dbReference>
<dbReference type="InterPro" id="IPR011527">
    <property type="entry name" value="ABC1_TM_dom"/>
</dbReference>
<keyword evidence="6" id="KW-0547">Nucleotide-binding</keyword>
<dbReference type="GeneID" id="105046444"/>
<dbReference type="Pfam" id="PF00005">
    <property type="entry name" value="ABC_tran"/>
    <property type="match status" value="2"/>
</dbReference>
<keyword evidence="10" id="KW-0325">Glycoprotein</keyword>
<dbReference type="InterPro" id="IPR017871">
    <property type="entry name" value="ABC_transporter-like_CS"/>
</dbReference>
<dbReference type="SUPFAM" id="SSF52540">
    <property type="entry name" value="P-loop containing nucleoside triphosphate hydrolases"/>
    <property type="match status" value="2"/>
</dbReference>
<evidence type="ECO:0000256" key="6">
    <source>
        <dbReference type="ARBA" id="ARBA00022741"/>
    </source>
</evidence>
<feature type="compositionally biased region" description="Low complexity" evidence="11">
    <location>
        <begin position="607"/>
        <end position="621"/>
    </location>
</feature>
<feature type="region of interest" description="Disordered" evidence="11">
    <location>
        <begin position="581"/>
        <end position="622"/>
    </location>
</feature>
<evidence type="ECO:0000256" key="2">
    <source>
        <dbReference type="ARBA" id="ARBA00007577"/>
    </source>
</evidence>
<evidence type="ECO:0000313" key="15">
    <source>
        <dbReference type="Proteomes" id="UP000504607"/>
    </source>
</evidence>
<feature type="transmembrane region" description="Helical" evidence="12">
    <location>
        <begin position="721"/>
        <end position="744"/>
    </location>
</feature>
<evidence type="ECO:0000313" key="16">
    <source>
        <dbReference type="RefSeq" id="XP_010923337.1"/>
    </source>
</evidence>
<keyword evidence="9 12" id="KW-0472">Membrane</keyword>
<keyword evidence="8 12" id="KW-1133">Transmembrane helix</keyword>
<feature type="transmembrane region" description="Helical" evidence="12">
    <location>
        <begin position="12"/>
        <end position="41"/>
    </location>
</feature>
<evidence type="ECO:0000256" key="5">
    <source>
        <dbReference type="ARBA" id="ARBA00022737"/>
    </source>
</evidence>
<dbReference type="GO" id="GO:0005524">
    <property type="term" value="F:ATP binding"/>
    <property type="evidence" value="ECO:0007669"/>
    <property type="project" value="UniProtKB-KW"/>
</dbReference>
<dbReference type="FunFam" id="1.20.1560.10:FF:000044">
    <property type="entry name" value="ABC transporter B family member 9"/>
    <property type="match status" value="1"/>
</dbReference>
<dbReference type="SUPFAM" id="SSF90123">
    <property type="entry name" value="ABC transporter transmembrane region"/>
    <property type="match status" value="2"/>
</dbReference>
<dbReference type="InParanoid" id="A0A6I9RBX1"/>
<feature type="transmembrane region" description="Helical" evidence="12">
    <location>
        <begin position="61"/>
        <end position="82"/>
    </location>
</feature>